<feature type="domain" description="ABM" evidence="1">
    <location>
        <begin position="39"/>
        <end position="127"/>
    </location>
</feature>
<dbReference type="InterPro" id="IPR011008">
    <property type="entry name" value="Dimeric_a/b-barrel"/>
</dbReference>
<comment type="caution">
    <text evidence="2">The sequence shown here is derived from an EMBL/GenBank/DDBJ whole genome shotgun (WGS) entry which is preliminary data.</text>
</comment>
<evidence type="ECO:0000313" key="3">
    <source>
        <dbReference type="Proteomes" id="UP001521137"/>
    </source>
</evidence>
<dbReference type="Pfam" id="PF03992">
    <property type="entry name" value="ABM"/>
    <property type="match status" value="1"/>
</dbReference>
<keyword evidence="2" id="KW-0503">Monooxygenase</keyword>
<protein>
    <submittedName>
        <fullName evidence="2">Antibiotic biosynthesis monooxygenase</fullName>
    </submittedName>
</protein>
<dbReference type="InterPro" id="IPR007138">
    <property type="entry name" value="ABM_dom"/>
</dbReference>
<dbReference type="Proteomes" id="UP001521137">
    <property type="component" value="Unassembled WGS sequence"/>
</dbReference>
<gene>
    <name evidence="2" type="ORF">L0668_01150</name>
</gene>
<keyword evidence="2" id="KW-0560">Oxidoreductase</keyword>
<name>A0ABS9D1A2_9ALTE</name>
<keyword evidence="3" id="KW-1185">Reference proteome</keyword>
<dbReference type="EMBL" id="JAKGAS010000001">
    <property type="protein sequence ID" value="MCF2946698.1"/>
    <property type="molecule type" value="Genomic_DNA"/>
</dbReference>
<sequence length="138" mass="14760">MIDLHSFGPKFGMILLVGSFYTFAKSQQGESIHLDNTKFGMQVALTAEAGKGGALAVIMLKAQELVTAMSGCQAYIVQLSVSDEHTILITEVWENKAAHQASLANPQVLALITQAKPLITNMQHQIGKPIGLDGINSP</sequence>
<dbReference type="GO" id="GO:0004497">
    <property type="term" value="F:monooxygenase activity"/>
    <property type="evidence" value="ECO:0007669"/>
    <property type="project" value="UniProtKB-KW"/>
</dbReference>
<evidence type="ECO:0000259" key="1">
    <source>
        <dbReference type="PROSITE" id="PS51725"/>
    </source>
</evidence>
<proteinExistence type="predicted"/>
<dbReference type="SUPFAM" id="SSF54909">
    <property type="entry name" value="Dimeric alpha+beta barrel"/>
    <property type="match status" value="1"/>
</dbReference>
<dbReference type="RefSeq" id="WP_235310224.1">
    <property type="nucleotide sequence ID" value="NZ_JAKGAS010000001.1"/>
</dbReference>
<accession>A0ABS9D1A2</accession>
<evidence type="ECO:0000313" key="2">
    <source>
        <dbReference type="EMBL" id="MCF2946698.1"/>
    </source>
</evidence>
<dbReference type="PROSITE" id="PS51725">
    <property type="entry name" value="ABM"/>
    <property type="match status" value="1"/>
</dbReference>
<organism evidence="2 3">
    <name type="scientific">Paraglaciecola algarum</name>
    <dbReference type="NCBI Taxonomy" id="3050085"/>
    <lineage>
        <taxon>Bacteria</taxon>
        <taxon>Pseudomonadati</taxon>
        <taxon>Pseudomonadota</taxon>
        <taxon>Gammaproteobacteria</taxon>
        <taxon>Alteromonadales</taxon>
        <taxon>Alteromonadaceae</taxon>
        <taxon>Paraglaciecola</taxon>
    </lineage>
</organism>
<reference evidence="2 3" key="1">
    <citation type="submission" date="2022-01" db="EMBL/GenBank/DDBJ databases">
        <title>Paraglaciecola sp. G1-23.</title>
        <authorList>
            <person name="Jin M.S."/>
            <person name="Han D.M."/>
            <person name="Kim H.M."/>
            <person name="Jeon C.O."/>
        </authorList>
    </citation>
    <scope>NUCLEOTIDE SEQUENCE [LARGE SCALE GENOMIC DNA]</scope>
    <source>
        <strain evidence="2 3">G1-23</strain>
    </source>
</reference>
<dbReference type="Gene3D" id="3.30.70.100">
    <property type="match status" value="1"/>
</dbReference>